<comment type="caution">
    <text evidence="2">The sequence shown here is derived from an EMBL/GenBank/DDBJ whole genome shotgun (WGS) entry which is preliminary data.</text>
</comment>
<reference evidence="2 3" key="1">
    <citation type="submission" date="2023-10" db="EMBL/GenBank/DDBJ databases">
        <title>Draft genome sequence of Xylaria bambusicola isolate GMP-LS, the root and basal stem rot pathogen of sugarcane in Indonesia.</title>
        <authorList>
            <person name="Selvaraj P."/>
            <person name="Muralishankar V."/>
            <person name="Muruganantham S."/>
            <person name="Sp S."/>
            <person name="Haryani S."/>
            <person name="Lau K.J.X."/>
            <person name="Naqvi N.I."/>
        </authorList>
    </citation>
    <scope>NUCLEOTIDE SEQUENCE [LARGE SCALE GENOMIC DNA]</scope>
    <source>
        <strain evidence="2">GMP-LS</strain>
    </source>
</reference>
<feature type="signal peptide" evidence="1">
    <location>
        <begin position="1"/>
        <end position="18"/>
    </location>
</feature>
<keyword evidence="3" id="KW-1185">Reference proteome</keyword>
<dbReference type="EMBL" id="JAWHQM010000039">
    <property type="protein sequence ID" value="KAK5634276.1"/>
    <property type="molecule type" value="Genomic_DNA"/>
</dbReference>
<protein>
    <submittedName>
        <fullName evidence="2">Uncharacterized protein</fullName>
    </submittedName>
</protein>
<name>A0AAN7UWK2_9PEZI</name>
<organism evidence="2 3">
    <name type="scientific">Xylaria bambusicola</name>
    <dbReference type="NCBI Taxonomy" id="326684"/>
    <lineage>
        <taxon>Eukaryota</taxon>
        <taxon>Fungi</taxon>
        <taxon>Dikarya</taxon>
        <taxon>Ascomycota</taxon>
        <taxon>Pezizomycotina</taxon>
        <taxon>Sordariomycetes</taxon>
        <taxon>Xylariomycetidae</taxon>
        <taxon>Xylariales</taxon>
        <taxon>Xylariaceae</taxon>
        <taxon>Xylaria</taxon>
    </lineage>
</organism>
<evidence type="ECO:0000313" key="3">
    <source>
        <dbReference type="Proteomes" id="UP001305414"/>
    </source>
</evidence>
<sequence>MQFSTFVLAALSLGSAIAGPVTGFVPFNNAASKVAEVKVLVQQEAANINSATSGSPNAKAIADVRKSLLTIGRGMNGLIDPVNELASAGPTSLTKEQIAAVPQFQKDFQTIFVNLDNIGKRISNGNFDKSECFSKSGFSNSSADYQVAAISQVKPELQWVLASPTTISRPVIAFVDVAAPKYATYSYWYPSLISIDAIIRILVSIQIDLGLDIIIG</sequence>
<evidence type="ECO:0000256" key="1">
    <source>
        <dbReference type="SAM" id="SignalP"/>
    </source>
</evidence>
<gene>
    <name evidence="2" type="ORF">RRF57_009990</name>
</gene>
<feature type="chain" id="PRO_5043024122" evidence="1">
    <location>
        <begin position="19"/>
        <end position="216"/>
    </location>
</feature>
<keyword evidence="1" id="KW-0732">Signal</keyword>
<dbReference type="AlphaFoldDB" id="A0AAN7UWK2"/>
<dbReference type="Proteomes" id="UP001305414">
    <property type="component" value="Unassembled WGS sequence"/>
</dbReference>
<proteinExistence type="predicted"/>
<accession>A0AAN7UWK2</accession>
<evidence type="ECO:0000313" key="2">
    <source>
        <dbReference type="EMBL" id="KAK5634276.1"/>
    </source>
</evidence>